<dbReference type="GO" id="GO:0044210">
    <property type="term" value="P:'de novo' CTP biosynthetic process"/>
    <property type="evidence" value="ECO:0007669"/>
    <property type="project" value="UniProtKB-UniPathway"/>
</dbReference>
<dbReference type="GO" id="GO:0005524">
    <property type="term" value="F:ATP binding"/>
    <property type="evidence" value="ECO:0007669"/>
    <property type="project" value="UniProtKB-KW"/>
</dbReference>
<dbReference type="GO" id="GO:0005829">
    <property type="term" value="C:cytosol"/>
    <property type="evidence" value="ECO:0007669"/>
    <property type="project" value="TreeGrafter"/>
</dbReference>
<evidence type="ECO:0000256" key="7">
    <source>
        <dbReference type="ARBA" id="ARBA00022962"/>
    </source>
</evidence>
<dbReference type="Pfam" id="PF00117">
    <property type="entry name" value="GATase"/>
    <property type="match status" value="1"/>
</dbReference>
<organism evidence="11 12">
    <name type="scientific">Pseudomonas saponiphila</name>
    <dbReference type="NCBI Taxonomy" id="556534"/>
    <lineage>
        <taxon>Bacteria</taxon>
        <taxon>Pseudomonadati</taxon>
        <taxon>Pseudomonadota</taxon>
        <taxon>Gammaproteobacteria</taxon>
        <taxon>Pseudomonadales</taxon>
        <taxon>Pseudomonadaceae</taxon>
        <taxon>Pseudomonas</taxon>
    </lineage>
</organism>
<evidence type="ECO:0000313" key="12">
    <source>
        <dbReference type="Proteomes" id="UP000198982"/>
    </source>
</evidence>
<dbReference type="UniPathway" id="UPA00159">
    <property type="reaction ID" value="UER00277"/>
</dbReference>
<dbReference type="InterPro" id="IPR017926">
    <property type="entry name" value="GATASE"/>
</dbReference>
<evidence type="ECO:0000256" key="1">
    <source>
        <dbReference type="ARBA" id="ARBA00005171"/>
    </source>
</evidence>
<dbReference type="Proteomes" id="UP000198982">
    <property type="component" value="Unassembled WGS sequence"/>
</dbReference>
<dbReference type="GO" id="GO:0003883">
    <property type="term" value="F:CTP synthase activity"/>
    <property type="evidence" value="ECO:0007669"/>
    <property type="project" value="UniProtKB-EC"/>
</dbReference>
<dbReference type="RefSeq" id="WP_092311555.1">
    <property type="nucleotide sequence ID" value="NZ_FNTJ01000001.1"/>
</dbReference>
<reference evidence="12" key="1">
    <citation type="submission" date="2016-10" db="EMBL/GenBank/DDBJ databases">
        <authorList>
            <person name="Varghese N."/>
            <person name="Submissions S."/>
        </authorList>
    </citation>
    <scope>NUCLEOTIDE SEQUENCE [LARGE SCALE GENOMIC DNA]</scope>
    <source>
        <strain evidence="12">DSM 9751</strain>
    </source>
</reference>
<evidence type="ECO:0000313" key="11">
    <source>
        <dbReference type="EMBL" id="SEB60157.1"/>
    </source>
</evidence>
<evidence type="ECO:0000256" key="4">
    <source>
        <dbReference type="ARBA" id="ARBA00022598"/>
    </source>
</evidence>
<evidence type="ECO:0000256" key="9">
    <source>
        <dbReference type="ARBA" id="ARBA00047781"/>
    </source>
</evidence>
<evidence type="ECO:0000256" key="6">
    <source>
        <dbReference type="ARBA" id="ARBA00022840"/>
    </source>
</evidence>
<dbReference type="NCBIfam" id="NF004836">
    <property type="entry name" value="PRK06186.1"/>
    <property type="match status" value="1"/>
</dbReference>
<evidence type="ECO:0000256" key="8">
    <source>
        <dbReference type="ARBA" id="ARBA00022975"/>
    </source>
</evidence>
<keyword evidence="5" id="KW-0547">Nucleotide-binding</keyword>
<dbReference type="PANTHER" id="PTHR11550:SF0">
    <property type="entry name" value="CTP SYNTHASE-RELATED"/>
    <property type="match status" value="1"/>
</dbReference>
<dbReference type="PANTHER" id="PTHR11550">
    <property type="entry name" value="CTP SYNTHASE"/>
    <property type="match status" value="1"/>
</dbReference>
<dbReference type="EC" id="6.3.4.2" evidence="3"/>
<dbReference type="Gene3D" id="3.40.50.880">
    <property type="match status" value="1"/>
</dbReference>
<sequence length="239" mass="25753">MQAPASTPPLRIALVGDHDPLITAHQAIPLALDRAAADAAITLDVQWLATADLTHEHLLQGFDAIWCVPGSPYRNIHGALLAIRVAREQQRPFLGTCGGFQHAVLEYARNVLGWADAEHGEIAPDAERALLTPLSCALVEARERIELQHGSRIAKAYGTRSIEEGYRCRYGVNPDFAGPLLAGTLRASGHDSLGDLRAVELADHPFFVATLFQPERAALKGRTPPLVSALLNACLEARG</sequence>
<dbReference type="AlphaFoldDB" id="A0A1H4KNU8"/>
<dbReference type="PROSITE" id="PS51273">
    <property type="entry name" value="GATASE_TYPE_1"/>
    <property type="match status" value="1"/>
</dbReference>
<accession>A0A1H4KNU8</accession>
<dbReference type="InterPro" id="IPR029062">
    <property type="entry name" value="Class_I_gatase-like"/>
</dbReference>
<proteinExistence type="inferred from homology"/>
<dbReference type="EMBL" id="FNTJ01000001">
    <property type="protein sequence ID" value="SEB60157.1"/>
    <property type="molecule type" value="Genomic_DNA"/>
</dbReference>
<gene>
    <name evidence="11" type="ORF">SAMN05216178_1446</name>
</gene>
<evidence type="ECO:0000256" key="3">
    <source>
        <dbReference type="ARBA" id="ARBA00012291"/>
    </source>
</evidence>
<comment type="pathway">
    <text evidence="1">Pyrimidine metabolism; CTP biosynthesis via de novo pathway; CTP from UDP: step 2/2.</text>
</comment>
<feature type="domain" description="Glutamine amidotransferase" evidence="10">
    <location>
        <begin position="31"/>
        <end position="215"/>
    </location>
</feature>
<keyword evidence="6" id="KW-0067">ATP-binding</keyword>
<evidence type="ECO:0000256" key="5">
    <source>
        <dbReference type="ARBA" id="ARBA00022741"/>
    </source>
</evidence>
<keyword evidence="7 11" id="KW-0315">Glutamine amidotransferase</keyword>
<keyword evidence="12" id="KW-1185">Reference proteome</keyword>
<comment type="catalytic activity">
    <reaction evidence="9">
        <text>UTP + L-glutamine + ATP + H2O = CTP + L-glutamate + ADP + phosphate + 2 H(+)</text>
        <dbReference type="Rhea" id="RHEA:26426"/>
        <dbReference type="ChEBI" id="CHEBI:15377"/>
        <dbReference type="ChEBI" id="CHEBI:15378"/>
        <dbReference type="ChEBI" id="CHEBI:29985"/>
        <dbReference type="ChEBI" id="CHEBI:30616"/>
        <dbReference type="ChEBI" id="CHEBI:37563"/>
        <dbReference type="ChEBI" id="CHEBI:43474"/>
        <dbReference type="ChEBI" id="CHEBI:46398"/>
        <dbReference type="ChEBI" id="CHEBI:58359"/>
        <dbReference type="ChEBI" id="CHEBI:456216"/>
        <dbReference type="EC" id="6.3.4.2"/>
    </reaction>
</comment>
<dbReference type="GO" id="GO:0042802">
    <property type="term" value="F:identical protein binding"/>
    <property type="evidence" value="ECO:0007669"/>
    <property type="project" value="TreeGrafter"/>
</dbReference>
<dbReference type="GO" id="GO:0016740">
    <property type="term" value="F:transferase activity"/>
    <property type="evidence" value="ECO:0007669"/>
    <property type="project" value="UniProtKB-KW"/>
</dbReference>
<keyword evidence="4" id="KW-0436">Ligase</keyword>
<name>A0A1H4KNU8_9PSED</name>
<evidence type="ECO:0000256" key="2">
    <source>
        <dbReference type="ARBA" id="ARBA00007533"/>
    </source>
</evidence>
<keyword evidence="11" id="KW-0808">Transferase</keyword>
<protein>
    <recommendedName>
        <fullName evidence="3">CTP synthase (glutamine hydrolyzing)</fullName>
        <ecNumber evidence="3">6.3.4.2</ecNumber>
    </recommendedName>
</protein>
<evidence type="ECO:0000259" key="10">
    <source>
        <dbReference type="Pfam" id="PF00117"/>
    </source>
</evidence>
<dbReference type="SUPFAM" id="SSF52317">
    <property type="entry name" value="Class I glutamine amidotransferase-like"/>
    <property type="match status" value="1"/>
</dbReference>
<keyword evidence="8" id="KW-0665">Pyrimidine biosynthesis</keyword>
<dbReference type="InterPro" id="IPR004468">
    <property type="entry name" value="CTP_synthase"/>
</dbReference>
<dbReference type="GO" id="GO:0019856">
    <property type="term" value="P:pyrimidine nucleobase biosynthetic process"/>
    <property type="evidence" value="ECO:0007669"/>
    <property type="project" value="TreeGrafter"/>
</dbReference>
<comment type="similarity">
    <text evidence="2">Belongs to the CTP synthase family.</text>
</comment>